<sequence length="500" mass="58255">MWKRRQNDFGGDFSGPIERSTAKATKYCVIYALFIMPIMAAPAHLENRQSRRFWLCQLLLGSTYNTNPGIVFSVIMDSYFSLVVMVSAGFVLIVIAAYGSFVYFWTSTLINKTVNKTPQWENWFRILVRVGSFLNVIPIDYNRSTKLYYSTKSRFRRFIWNFLLVLAFADYICLHIAAKKIYLKDVGAQEYVDFYLHFFSRLTGYILTWSLAWRCKECVEGLNIMLANCKIWKARQNEFGEFFSGPIERSMKRTIKCTVIYVFLEPFIGLSVHLENRNSKRYWISQLLLRSSYDTTLGMVFSGIVDLYLSMLMMIPSATTVMFVSSYGSVVYFWSYTLATRYRSTPTNWKNGYLTYRSIQTIMKMMEPTFCKYLAHIVVYVCFWDLVLCACGLITCFGTFPLPVLIDFLICLLLMFYLLKQIINVGGSVLEQGEEFKAVARHRLNSSYRGKLMTKQLSSCARLKIYAGSHFYMQRSTFMVYMRLVFERTIDAILTVIDKQ</sequence>
<comment type="caution">
    <text evidence="2">The sequence shown here is derived from an EMBL/GenBank/DDBJ whole genome shotgun (WGS) entry which is preliminary data.</text>
</comment>
<evidence type="ECO:0000313" key="2">
    <source>
        <dbReference type="EMBL" id="CAL8118707.1"/>
    </source>
</evidence>
<protein>
    <recommendedName>
        <fullName evidence="4">Gustatory receptor</fullName>
    </recommendedName>
</protein>
<feature type="transmembrane region" description="Helical" evidence="1">
    <location>
        <begin position="373"/>
        <end position="395"/>
    </location>
</feature>
<feature type="transmembrane region" description="Helical" evidence="1">
    <location>
        <begin position="198"/>
        <end position="215"/>
    </location>
</feature>
<name>A0ABP1R3A5_9HEXA</name>
<feature type="transmembrane region" description="Helical" evidence="1">
    <location>
        <begin position="79"/>
        <end position="106"/>
    </location>
</feature>
<feature type="transmembrane region" description="Helical" evidence="1">
    <location>
        <begin position="27"/>
        <end position="45"/>
    </location>
</feature>
<evidence type="ECO:0000256" key="1">
    <source>
        <dbReference type="SAM" id="Phobius"/>
    </source>
</evidence>
<feature type="transmembrane region" description="Helical" evidence="1">
    <location>
        <begin position="287"/>
        <end position="305"/>
    </location>
</feature>
<evidence type="ECO:0000313" key="3">
    <source>
        <dbReference type="Proteomes" id="UP001642540"/>
    </source>
</evidence>
<feature type="transmembrane region" description="Helical" evidence="1">
    <location>
        <begin position="158"/>
        <end position="178"/>
    </location>
</feature>
<evidence type="ECO:0008006" key="4">
    <source>
        <dbReference type="Google" id="ProtNLM"/>
    </source>
</evidence>
<dbReference type="EMBL" id="CAXLJM020000057">
    <property type="protein sequence ID" value="CAL8118707.1"/>
    <property type="molecule type" value="Genomic_DNA"/>
</dbReference>
<proteinExistence type="predicted"/>
<feature type="transmembrane region" description="Helical" evidence="1">
    <location>
        <begin position="311"/>
        <end position="334"/>
    </location>
</feature>
<accession>A0ABP1R3A5</accession>
<keyword evidence="1" id="KW-0472">Membrane</keyword>
<feature type="transmembrane region" description="Helical" evidence="1">
    <location>
        <begin position="401"/>
        <end position="419"/>
    </location>
</feature>
<dbReference type="Proteomes" id="UP001642540">
    <property type="component" value="Unassembled WGS sequence"/>
</dbReference>
<gene>
    <name evidence="2" type="ORF">ODALV1_LOCUS18253</name>
</gene>
<keyword evidence="1" id="KW-1133">Transmembrane helix</keyword>
<organism evidence="2 3">
    <name type="scientific">Orchesella dallaii</name>
    <dbReference type="NCBI Taxonomy" id="48710"/>
    <lineage>
        <taxon>Eukaryota</taxon>
        <taxon>Metazoa</taxon>
        <taxon>Ecdysozoa</taxon>
        <taxon>Arthropoda</taxon>
        <taxon>Hexapoda</taxon>
        <taxon>Collembola</taxon>
        <taxon>Entomobryomorpha</taxon>
        <taxon>Entomobryoidea</taxon>
        <taxon>Orchesellidae</taxon>
        <taxon>Orchesellinae</taxon>
        <taxon>Orchesella</taxon>
    </lineage>
</organism>
<reference evidence="2 3" key="1">
    <citation type="submission" date="2024-08" db="EMBL/GenBank/DDBJ databases">
        <authorList>
            <person name="Cucini C."/>
            <person name="Frati F."/>
        </authorList>
    </citation>
    <scope>NUCLEOTIDE SEQUENCE [LARGE SCALE GENOMIC DNA]</scope>
</reference>
<keyword evidence="1" id="KW-0812">Transmembrane</keyword>
<keyword evidence="3" id="KW-1185">Reference proteome</keyword>